<sequence>MPPLPPSPSASSVGSSVSVDIEDDVSLLVSALQKKDFQFISSVAKLVLGVLRRCWKGASAVLVFFVLLWYVTGGIITLGLLLFALTGE</sequence>
<gene>
    <name evidence="1" type="ORF">CTOB1V02_LOCUS17263</name>
</gene>
<reference evidence="1" key="1">
    <citation type="submission" date="2020-11" db="EMBL/GenBank/DDBJ databases">
        <authorList>
            <person name="Tran Van P."/>
        </authorList>
    </citation>
    <scope>NUCLEOTIDE SEQUENCE</scope>
</reference>
<evidence type="ECO:0000313" key="1">
    <source>
        <dbReference type="EMBL" id="CAD7239448.1"/>
    </source>
</evidence>
<proteinExistence type="predicted"/>
<feature type="non-terminal residue" evidence="1">
    <location>
        <position position="88"/>
    </location>
</feature>
<organism evidence="1">
    <name type="scientific">Cyprideis torosa</name>
    <dbReference type="NCBI Taxonomy" id="163714"/>
    <lineage>
        <taxon>Eukaryota</taxon>
        <taxon>Metazoa</taxon>
        <taxon>Ecdysozoa</taxon>
        <taxon>Arthropoda</taxon>
        <taxon>Crustacea</taxon>
        <taxon>Oligostraca</taxon>
        <taxon>Ostracoda</taxon>
        <taxon>Podocopa</taxon>
        <taxon>Podocopida</taxon>
        <taxon>Cytherocopina</taxon>
        <taxon>Cytheroidea</taxon>
        <taxon>Cytherideidae</taxon>
        <taxon>Cyprideis</taxon>
    </lineage>
</organism>
<dbReference type="EMBL" id="OB726263">
    <property type="protein sequence ID" value="CAD7239448.1"/>
    <property type="molecule type" value="Genomic_DNA"/>
</dbReference>
<protein>
    <submittedName>
        <fullName evidence="1">Uncharacterized protein</fullName>
    </submittedName>
</protein>
<accession>A0A7R8X278</accession>
<name>A0A7R8X278_9CRUS</name>
<dbReference type="AlphaFoldDB" id="A0A7R8X278"/>